<dbReference type="OrthoDB" id="359268at2"/>
<dbReference type="PANTHER" id="PTHR19384">
    <property type="entry name" value="NITRIC OXIDE SYNTHASE-RELATED"/>
    <property type="match status" value="1"/>
</dbReference>
<evidence type="ECO:0000256" key="2">
    <source>
        <dbReference type="ARBA" id="ARBA00022643"/>
    </source>
</evidence>
<dbReference type="PRINTS" id="PR00369">
    <property type="entry name" value="FLAVODOXIN"/>
</dbReference>
<gene>
    <name evidence="5" type="ORF">CWC46_19520</name>
    <name evidence="6" type="ORF">Ser39006_019520</name>
</gene>
<name>A0A2I5TNI2_SERS3</name>
<evidence type="ECO:0000313" key="5">
    <source>
        <dbReference type="EMBL" id="AUH01801.1"/>
    </source>
</evidence>
<reference evidence="5 8" key="3">
    <citation type="submission" date="2017-11" db="EMBL/GenBank/DDBJ databases">
        <title>Complete genome sequence of Serratia sp. ATCC 39006 LacA.</title>
        <authorList>
            <person name="Hampton H.G."/>
            <person name="Jackson S.A."/>
            <person name="Jauregui R."/>
            <person name="Poulter G.T.M."/>
            <person name="Salmond G.P.C."/>
            <person name="Fineran P.C."/>
        </authorList>
    </citation>
    <scope>NUCLEOTIDE SEQUENCE [LARGE SCALE GENOMIC DNA]</scope>
    <source>
        <strain evidence="5 8">ATCC 39006</strain>
    </source>
</reference>
<evidence type="ECO:0000256" key="1">
    <source>
        <dbReference type="ARBA" id="ARBA00022630"/>
    </source>
</evidence>
<evidence type="ECO:0000313" key="7">
    <source>
        <dbReference type="Proteomes" id="UP000017700"/>
    </source>
</evidence>
<sequence length="152" mass="16583">MAQIGIFVGTVYGNALLVAEEAESILKEHGHEVAVFEDASLESWLAYCQHYVLVVTSTTGQGQLPESIAPLYEALREKGGYQPALHYGLIALGDSSYEHFCGGGHQFDSLLQEIGAQRIGQVLEIDATEHPEPEVLSSPWVKQWAELIDSQG</sequence>
<dbReference type="EMBL" id="CP025084">
    <property type="protein sequence ID" value="AUH06124.1"/>
    <property type="molecule type" value="Genomic_DNA"/>
</dbReference>
<dbReference type="InterPro" id="IPR001094">
    <property type="entry name" value="Flavdoxin-like"/>
</dbReference>
<dbReference type="AlphaFoldDB" id="A0A2I5TNI2"/>
<reference evidence="6 7" key="1">
    <citation type="journal article" date="2013" name="Genome Announc.">
        <title>Draft genome sequence of Serratia sp. strain ATCC 39006, a model bacterium for analysis of the biosynthesis and regulation of prodigiosin, a carbapenem, and gas vesicles.</title>
        <authorList>
            <person name="Fineran P.C."/>
            <person name="Iglesias Cans M.C."/>
            <person name="Ramsay J.P."/>
            <person name="Wilf N.M."/>
            <person name="Cossyleon D."/>
            <person name="McNeil M.B."/>
            <person name="Williamson N.R."/>
            <person name="Monson R.E."/>
            <person name="Becher S.A."/>
            <person name="Stanton J.A."/>
            <person name="Brugger K."/>
            <person name="Brown S.D."/>
            <person name="Salmond G.P."/>
        </authorList>
    </citation>
    <scope>NUCLEOTIDE SEQUENCE [LARGE SCALE GENOMIC DNA]</scope>
    <source>
        <strain evidence="6">ATCC 39006</strain>
        <strain evidence="7">ATCC 39006 / SC 11482</strain>
    </source>
</reference>
<dbReference type="InterPro" id="IPR029039">
    <property type="entry name" value="Flavoprotein-like_sf"/>
</dbReference>
<dbReference type="STRING" id="104623.Ser39006_01599"/>
<dbReference type="GO" id="GO:0010181">
    <property type="term" value="F:FMN binding"/>
    <property type="evidence" value="ECO:0007669"/>
    <property type="project" value="InterPro"/>
</dbReference>
<evidence type="ECO:0000256" key="3">
    <source>
        <dbReference type="ARBA" id="ARBA00022982"/>
    </source>
</evidence>
<dbReference type="GO" id="GO:0030586">
    <property type="term" value="F:[methionine synthase] reductase (NADPH) activity"/>
    <property type="evidence" value="ECO:0007669"/>
    <property type="project" value="TreeGrafter"/>
</dbReference>
<dbReference type="Proteomes" id="UP000233778">
    <property type="component" value="Chromosome"/>
</dbReference>
<dbReference type="NCBIfam" id="NF005989">
    <property type="entry name" value="PRK08105.1"/>
    <property type="match status" value="1"/>
</dbReference>
<dbReference type="PANTHER" id="PTHR19384:SF84">
    <property type="entry name" value="METHIONINE SYNTHASE REDUCTASE"/>
    <property type="match status" value="1"/>
</dbReference>
<evidence type="ECO:0000313" key="6">
    <source>
        <dbReference type="EMBL" id="AUH06124.1"/>
    </source>
</evidence>
<reference evidence="6" key="4">
    <citation type="submission" date="2017-11" db="EMBL/GenBank/DDBJ databases">
        <title>Complete genome sequence of Serratia sp. ATCC 39006.</title>
        <authorList>
            <person name="Hampton H.G."/>
            <person name="Jackson S.A."/>
            <person name="Jauregui R."/>
            <person name="Poulter G.T.M."/>
            <person name="Salmond G.P.C."/>
            <person name="Fineran P.C."/>
        </authorList>
    </citation>
    <scope>NUCLEOTIDE SEQUENCE</scope>
    <source>
        <strain evidence="6">ATCC 39006</strain>
    </source>
</reference>
<dbReference type="GO" id="GO:0005829">
    <property type="term" value="C:cytosol"/>
    <property type="evidence" value="ECO:0007669"/>
    <property type="project" value="TreeGrafter"/>
</dbReference>
<dbReference type="EMBL" id="CP025085">
    <property type="protein sequence ID" value="AUH01801.1"/>
    <property type="molecule type" value="Genomic_DNA"/>
</dbReference>
<accession>A0A2I5TNI2</accession>
<dbReference type="SUPFAM" id="SSF52218">
    <property type="entry name" value="Flavoproteins"/>
    <property type="match status" value="1"/>
</dbReference>
<dbReference type="GO" id="GO:0009086">
    <property type="term" value="P:methionine biosynthetic process"/>
    <property type="evidence" value="ECO:0007669"/>
    <property type="project" value="TreeGrafter"/>
</dbReference>
<dbReference type="GO" id="GO:0050667">
    <property type="term" value="P:homocysteine metabolic process"/>
    <property type="evidence" value="ECO:0007669"/>
    <property type="project" value="TreeGrafter"/>
</dbReference>
<protein>
    <submittedName>
        <fullName evidence="6">Flavodoxin</fullName>
    </submittedName>
</protein>
<keyword evidence="3" id="KW-0249">Electron transport</keyword>
<feature type="domain" description="Flavodoxin-like" evidence="4">
    <location>
        <begin position="4"/>
        <end position="145"/>
    </location>
</feature>
<dbReference type="Gene3D" id="3.40.50.360">
    <property type="match status" value="1"/>
</dbReference>
<keyword evidence="2" id="KW-0288">FMN</keyword>
<dbReference type="GO" id="GO:0050660">
    <property type="term" value="F:flavin adenine dinucleotide binding"/>
    <property type="evidence" value="ECO:0007669"/>
    <property type="project" value="TreeGrafter"/>
</dbReference>
<dbReference type="RefSeq" id="WP_021014867.1">
    <property type="nucleotide sequence ID" value="NZ_CP025084.1"/>
</dbReference>
<evidence type="ECO:0000313" key="8">
    <source>
        <dbReference type="Proteomes" id="UP000233778"/>
    </source>
</evidence>
<dbReference type="PROSITE" id="PS50902">
    <property type="entry name" value="FLAVODOXIN_LIKE"/>
    <property type="match status" value="1"/>
</dbReference>
<keyword evidence="7" id="KW-1185">Reference proteome</keyword>
<dbReference type="Pfam" id="PF00258">
    <property type="entry name" value="Flavodoxin_1"/>
    <property type="match status" value="1"/>
</dbReference>
<dbReference type="KEGG" id="sera:Ser39006_019520"/>
<evidence type="ECO:0000259" key="4">
    <source>
        <dbReference type="PROSITE" id="PS50902"/>
    </source>
</evidence>
<dbReference type="KEGG" id="serq:CWC46_19520"/>
<proteinExistence type="predicted"/>
<organism evidence="6 7">
    <name type="scientific">Serratia sp. (strain ATCC 39006)</name>
    <name type="common">Prodigiosinella confusarubida</name>
    <dbReference type="NCBI Taxonomy" id="104623"/>
    <lineage>
        <taxon>Bacteria</taxon>
        <taxon>Pseudomonadati</taxon>
        <taxon>Pseudomonadota</taxon>
        <taxon>Gammaproteobacteria</taxon>
        <taxon>Enterobacterales</taxon>
        <taxon>Pectobacteriaceae</taxon>
        <taxon>Prodigiosinella</taxon>
    </lineage>
</organism>
<dbReference type="Proteomes" id="UP000017700">
    <property type="component" value="Chromosome"/>
</dbReference>
<dbReference type="InterPro" id="IPR008254">
    <property type="entry name" value="Flavodoxin/NO_synth"/>
</dbReference>
<keyword evidence="3" id="KW-0813">Transport</keyword>
<reference evidence="6" key="2">
    <citation type="submission" date="2013-09" db="EMBL/GenBank/DDBJ databases">
        <authorList>
            <person name="Wang G."/>
            <person name="Yang Y."/>
            <person name="Su Y."/>
        </authorList>
    </citation>
    <scope>NUCLEOTIDE SEQUENCE</scope>
    <source>
        <strain evidence="6">ATCC 39006</strain>
    </source>
</reference>
<keyword evidence="1" id="KW-0285">Flavoprotein</keyword>